<feature type="region of interest" description="Disordered" evidence="1">
    <location>
        <begin position="90"/>
        <end position="174"/>
    </location>
</feature>
<accession>A0A9W9YRH2</accession>
<feature type="compositionally biased region" description="Basic and acidic residues" evidence="1">
    <location>
        <begin position="158"/>
        <end position="172"/>
    </location>
</feature>
<proteinExistence type="predicted"/>
<sequence>MPSILITLESGVSLAFIVIERMDSMLMHIRKQIREEVDELVPQQFRFISIWGPPISQVQEAKMAVRDALHDRKMLVVRNYDDKRNLKRKAEEFEESDKASEDGPTPPKASPQAKRPLQSTLTPPAKQPVQSTLTKLFSVPPNSLNTSEETTLSSCESASDHEQKTEEKEIVKKSAAFSSPSSKLDLFTDDEISNNPCWLERERRKHWNLKVHLSASKQCMTYDKVELLGIIDTDWTLKKAELLQIRVFELQVMHDSLETVYDRHPLPPPKTISDNQELVSKLLFCIKNEKQQINEHNLKNSQSSS</sequence>
<gene>
    <name evidence="2" type="ORF">OS493_018192</name>
</gene>
<dbReference type="AlphaFoldDB" id="A0A9W9YRH2"/>
<protein>
    <submittedName>
        <fullName evidence="2">Uncharacterized protein</fullName>
    </submittedName>
</protein>
<feature type="compositionally biased region" description="Low complexity" evidence="1">
    <location>
        <begin position="142"/>
        <end position="157"/>
    </location>
</feature>
<feature type="compositionally biased region" description="Polar residues" evidence="1">
    <location>
        <begin position="117"/>
        <end position="135"/>
    </location>
</feature>
<dbReference type="EMBL" id="MU827311">
    <property type="protein sequence ID" value="KAJ7360199.1"/>
    <property type="molecule type" value="Genomic_DNA"/>
</dbReference>
<evidence type="ECO:0000256" key="1">
    <source>
        <dbReference type="SAM" id="MobiDB-lite"/>
    </source>
</evidence>
<dbReference type="OrthoDB" id="5961616at2759"/>
<comment type="caution">
    <text evidence="2">The sequence shown here is derived from an EMBL/GenBank/DDBJ whole genome shotgun (WGS) entry which is preliminary data.</text>
</comment>
<evidence type="ECO:0000313" key="3">
    <source>
        <dbReference type="Proteomes" id="UP001163046"/>
    </source>
</evidence>
<feature type="compositionally biased region" description="Basic and acidic residues" evidence="1">
    <location>
        <begin position="90"/>
        <end position="101"/>
    </location>
</feature>
<evidence type="ECO:0000313" key="2">
    <source>
        <dbReference type="EMBL" id="KAJ7360199.1"/>
    </source>
</evidence>
<keyword evidence="3" id="KW-1185">Reference proteome</keyword>
<name>A0A9W9YRH2_9CNID</name>
<organism evidence="2 3">
    <name type="scientific">Desmophyllum pertusum</name>
    <dbReference type="NCBI Taxonomy" id="174260"/>
    <lineage>
        <taxon>Eukaryota</taxon>
        <taxon>Metazoa</taxon>
        <taxon>Cnidaria</taxon>
        <taxon>Anthozoa</taxon>
        <taxon>Hexacorallia</taxon>
        <taxon>Scleractinia</taxon>
        <taxon>Caryophylliina</taxon>
        <taxon>Caryophylliidae</taxon>
        <taxon>Desmophyllum</taxon>
    </lineage>
</organism>
<reference evidence="2" key="1">
    <citation type="submission" date="2023-01" db="EMBL/GenBank/DDBJ databases">
        <title>Genome assembly of the deep-sea coral Lophelia pertusa.</title>
        <authorList>
            <person name="Herrera S."/>
            <person name="Cordes E."/>
        </authorList>
    </citation>
    <scope>NUCLEOTIDE SEQUENCE</scope>
    <source>
        <strain evidence="2">USNM1676648</strain>
        <tissue evidence="2">Polyp</tissue>
    </source>
</reference>
<dbReference type="Proteomes" id="UP001163046">
    <property type="component" value="Unassembled WGS sequence"/>
</dbReference>